<dbReference type="InterPro" id="IPR050312">
    <property type="entry name" value="IolE/XylAMocC-like"/>
</dbReference>
<dbReference type="Gene3D" id="3.20.20.150">
    <property type="entry name" value="Divalent-metal-dependent TIM barrel enzymes"/>
    <property type="match status" value="1"/>
</dbReference>
<dbReference type="SUPFAM" id="SSF51658">
    <property type="entry name" value="Xylose isomerase-like"/>
    <property type="match status" value="1"/>
</dbReference>
<dbReference type="PANTHER" id="PTHR12110:SF47">
    <property type="match status" value="1"/>
</dbReference>
<dbReference type="RefSeq" id="WP_159543724.1">
    <property type="nucleotide sequence ID" value="NZ_CP047156.1"/>
</dbReference>
<dbReference type="InterPro" id="IPR013022">
    <property type="entry name" value="Xyl_isomerase-like_TIM-brl"/>
</dbReference>
<dbReference type="PANTHER" id="PTHR12110">
    <property type="entry name" value="HYDROXYPYRUVATE ISOMERASE"/>
    <property type="match status" value="1"/>
</dbReference>
<dbReference type="AlphaFoldDB" id="A0A7L4YKM0"/>
<sequence>MSGDRPVVGLSSASVFPEPLESAFELAADLGYDGLELMVWTDPVSQQPERVRELSHKYGVPVLSVHAPCLLLTARVWGTEPGPKLQRSVRAARLLGADTVVIHPPLAWQRRYAREFARGVRALEDESQVAIAVENMFPVYVGGRAISSFRPGWDVTEQPHRHLTLDTSHTSVSRSDALQLAVEMGDRLRHVHIADGSGKGSDEHLVPGRGDQRCDAVLEYLAATGFDGAIIVEVSTRSRTREQRESDLAEALSFVRRHARVA</sequence>
<reference evidence="2 3" key="1">
    <citation type="journal article" date="2018" name="Int. J. Syst. Evol. Microbiol.">
        <title>Epidermidibacterium keratini gen. nov., sp. nov., a member of the family Sporichthyaceae, isolated from keratin epidermis.</title>
        <authorList>
            <person name="Lee D.G."/>
            <person name="Trujillo M.E."/>
            <person name="Kang S."/>
            <person name="Nam J.J."/>
            <person name="Kim Y.J."/>
        </authorList>
    </citation>
    <scope>NUCLEOTIDE SEQUENCE [LARGE SCALE GENOMIC DNA]</scope>
    <source>
        <strain evidence="2 3">EPI-7</strain>
    </source>
</reference>
<dbReference type="OrthoDB" id="3248123at2"/>
<organism evidence="2 3">
    <name type="scientific">Epidermidibacterium keratini</name>
    <dbReference type="NCBI Taxonomy" id="1891644"/>
    <lineage>
        <taxon>Bacteria</taxon>
        <taxon>Bacillati</taxon>
        <taxon>Actinomycetota</taxon>
        <taxon>Actinomycetes</taxon>
        <taxon>Sporichthyales</taxon>
        <taxon>Sporichthyaceae</taxon>
        <taxon>Epidermidibacterium</taxon>
    </lineage>
</organism>
<proteinExistence type="predicted"/>
<protein>
    <submittedName>
        <fullName evidence="2">TIM barrel protein</fullName>
    </submittedName>
</protein>
<dbReference type="InParanoid" id="A0A7L4YKM0"/>
<evidence type="ECO:0000313" key="3">
    <source>
        <dbReference type="Proteomes" id="UP000463857"/>
    </source>
</evidence>
<accession>A0A7L4YKM0</accession>
<evidence type="ECO:0000313" key="2">
    <source>
        <dbReference type="EMBL" id="QHB99804.1"/>
    </source>
</evidence>
<dbReference type="Proteomes" id="UP000463857">
    <property type="component" value="Chromosome"/>
</dbReference>
<feature type="domain" description="Xylose isomerase-like TIM barrel" evidence="1">
    <location>
        <begin position="24"/>
        <end position="257"/>
    </location>
</feature>
<dbReference type="KEGG" id="eke:EK0264_05595"/>
<dbReference type="EMBL" id="CP047156">
    <property type="protein sequence ID" value="QHB99804.1"/>
    <property type="molecule type" value="Genomic_DNA"/>
</dbReference>
<dbReference type="InterPro" id="IPR036237">
    <property type="entry name" value="Xyl_isomerase-like_sf"/>
</dbReference>
<name>A0A7L4YKM0_9ACTN</name>
<evidence type="ECO:0000259" key="1">
    <source>
        <dbReference type="Pfam" id="PF01261"/>
    </source>
</evidence>
<keyword evidence="3" id="KW-1185">Reference proteome</keyword>
<dbReference type="Pfam" id="PF01261">
    <property type="entry name" value="AP_endonuc_2"/>
    <property type="match status" value="1"/>
</dbReference>
<gene>
    <name evidence="2" type="ORF">EK0264_05595</name>
</gene>